<dbReference type="Gene3D" id="2.60.130.10">
    <property type="entry name" value="Aromatic compound dioxygenase"/>
    <property type="match status" value="1"/>
</dbReference>
<dbReference type="InterPro" id="IPR000627">
    <property type="entry name" value="Intradiol_dOase_C"/>
</dbReference>
<name>A0ABS4TST7_9PSEU</name>
<proteinExistence type="predicted"/>
<feature type="compositionally biased region" description="Acidic residues" evidence="1">
    <location>
        <begin position="250"/>
        <end position="259"/>
    </location>
</feature>
<dbReference type="PANTHER" id="PTHR34315">
    <property type="match status" value="1"/>
</dbReference>
<evidence type="ECO:0000313" key="3">
    <source>
        <dbReference type="EMBL" id="MBP2327054.1"/>
    </source>
</evidence>
<dbReference type="InterPro" id="IPR006311">
    <property type="entry name" value="TAT_signal"/>
</dbReference>
<reference evidence="3 4" key="1">
    <citation type="submission" date="2021-03" db="EMBL/GenBank/DDBJ databases">
        <title>Sequencing the genomes of 1000 actinobacteria strains.</title>
        <authorList>
            <person name="Klenk H.-P."/>
        </authorList>
    </citation>
    <scope>NUCLEOTIDE SEQUENCE [LARGE SCALE GENOMIC DNA]</scope>
    <source>
        <strain evidence="3 4">DSM 46670</strain>
    </source>
</reference>
<accession>A0ABS4TST7</accession>
<evidence type="ECO:0000313" key="4">
    <source>
        <dbReference type="Proteomes" id="UP001519332"/>
    </source>
</evidence>
<dbReference type="RefSeq" id="WP_209644052.1">
    <property type="nucleotide sequence ID" value="NZ_JAGINW010000001.1"/>
</dbReference>
<evidence type="ECO:0000256" key="1">
    <source>
        <dbReference type="SAM" id="MobiDB-lite"/>
    </source>
</evidence>
<dbReference type="PANTHER" id="PTHR34315:SF1">
    <property type="entry name" value="INTRADIOL RING-CLEAVAGE DIOXYGENASES DOMAIN-CONTAINING PROTEIN-RELATED"/>
    <property type="match status" value="1"/>
</dbReference>
<gene>
    <name evidence="3" type="ORF">JOF56_007439</name>
</gene>
<keyword evidence="4" id="KW-1185">Reference proteome</keyword>
<protein>
    <submittedName>
        <fullName evidence="3">Protocatechuate 3,4-dioxygenase beta subunit</fullName>
    </submittedName>
</protein>
<dbReference type="Pfam" id="PF00775">
    <property type="entry name" value="Dioxygenase_C"/>
    <property type="match status" value="1"/>
</dbReference>
<comment type="caution">
    <text evidence="3">The sequence shown here is derived from an EMBL/GenBank/DDBJ whole genome shotgun (WGS) entry which is preliminary data.</text>
</comment>
<dbReference type="EMBL" id="JAGINW010000001">
    <property type="protein sequence ID" value="MBP2327054.1"/>
    <property type="molecule type" value="Genomic_DNA"/>
</dbReference>
<sequence>MHSDDEPVGRVLGRRQALALLGLAGATLTVAGPAVASAATPASTTSSPPGDCTVDCVAKPEQTEGPYFVDEGLNRSDIRPDPSDGSIAKGAVLALNLGVLQINSRGCTPIRGAIVDVWHCDALGVYSDVAAEGTVGKKFLRGYQETDRAGKVRFVTVLPGWYRGRTIHIHIKVQTTGTDGNPYEFTSQLYFTEEFKAAYLTGDPYASKGTPDTTNAADGIFAGGGDQMLLRPRRVRQGYTADFTIGLDLSDTEVGDDDAPGPGGPGGPPGPPPA</sequence>
<organism evidence="3 4">
    <name type="scientific">Kibdelosporangium banguiense</name>
    <dbReference type="NCBI Taxonomy" id="1365924"/>
    <lineage>
        <taxon>Bacteria</taxon>
        <taxon>Bacillati</taxon>
        <taxon>Actinomycetota</taxon>
        <taxon>Actinomycetes</taxon>
        <taxon>Pseudonocardiales</taxon>
        <taxon>Pseudonocardiaceae</taxon>
        <taxon>Kibdelosporangium</taxon>
    </lineage>
</organism>
<feature type="compositionally biased region" description="Pro residues" evidence="1">
    <location>
        <begin position="262"/>
        <end position="274"/>
    </location>
</feature>
<dbReference type="InterPro" id="IPR015889">
    <property type="entry name" value="Intradiol_dOase_core"/>
</dbReference>
<dbReference type="SUPFAM" id="SSF49482">
    <property type="entry name" value="Aromatic compound dioxygenase"/>
    <property type="match status" value="1"/>
</dbReference>
<feature type="domain" description="Intradiol ring-cleavage dioxygenases" evidence="2">
    <location>
        <begin position="64"/>
        <end position="166"/>
    </location>
</feature>
<dbReference type="Proteomes" id="UP001519332">
    <property type="component" value="Unassembled WGS sequence"/>
</dbReference>
<dbReference type="PROSITE" id="PS51318">
    <property type="entry name" value="TAT"/>
    <property type="match status" value="1"/>
</dbReference>
<evidence type="ECO:0000259" key="2">
    <source>
        <dbReference type="Pfam" id="PF00775"/>
    </source>
</evidence>
<feature type="region of interest" description="Disordered" evidence="1">
    <location>
        <begin position="247"/>
        <end position="274"/>
    </location>
</feature>